<keyword evidence="1" id="KW-0813">Transport</keyword>
<proteinExistence type="predicted"/>
<dbReference type="EMBL" id="KP146141">
    <property type="protein sequence ID" value="AJT59690.1"/>
    <property type="molecule type" value="Viral_cRNA"/>
</dbReference>
<sequence length="306" mass="34359">MDMISRIGSSINSTVTNGLQNLGRTNEDTDVLGSDNRTLMRMPTKRDAEKARETRLQGFKERNVIESGPSELGEYDGNPVITSDLSILERLEVNTSNHISNWKTDVFLGNGQEMVKKDINLIPTWDSKKEYMQISRVIIWIVPVAPGTKGKIKAALVDRNKAESEQIIFQKEGVLTDPLCFIFYMHWSYLKSVNNKALCPQLKFISNEVYKKNVPFAVANFAWRKVFCNSPIAMTEVQPDLIVLNRGITIRNKALLEAVKCIVPNGNNGKTIKKQIESLSKSLEAAALEDESESTGAEMKELTFDL</sequence>
<reference evidence="4 5" key="2">
    <citation type="submission" date="2014-11" db="EMBL/GenBank/DDBJ databases">
        <title>Nucleotide sequence of M RNA of Groundnut chlorotic fan-spot virus.</title>
        <authorList>
            <person name="Chou W.-C."/>
            <person name="Fan Y.-S."/>
            <person name="Chen T.-C."/>
        </authorList>
    </citation>
    <scope>NUCLEOTIDE SEQUENCE [LARGE SCALE GENOMIC DNA]</scope>
    <source>
        <strain evidence="4">PD2</strain>
    </source>
</reference>
<dbReference type="KEGG" id="vg:65246794"/>
<feature type="region of interest" description="Disordered" evidence="3">
    <location>
        <begin position="15"/>
        <end position="34"/>
    </location>
</feature>
<evidence type="ECO:0000256" key="1">
    <source>
        <dbReference type="ARBA" id="ARBA00022448"/>
    </source>
</evidence>
<dbReference type="GO" id="GO:0046740">
    <property type="term" value="P:transport of virus in host, cell to cell"/>
    <property type="evidence" value="ECO:0007669"/>
    <property type="project" value="UniProtKB-KW"/>
</dbReference>
<evidence type="ECO:0000313" key="4">
    <source>
        <dbReference type="EMBL" id="AJT59690.1"/>
    </source>
</evidence>
<reference evidence="5" key="1">
    <citation type="submission" date="2014-11" db="EMBL/GenBank/DDBJ databases">
        <title>High-throughput transcriptome analysis for genome sequencing of Groundnut chlorotic fan-spot virus.</title>
        <authorList>
            <person name="Chou W.-C."/>
            <person name="Chen T.-C."/>
        </authorList>
    </citation>
    <scope>NUCLEOTIDE SEQUENCE [LARGE SCALE GENOMIC DNA]</scope>
</reference>
<name>A0A0D4D8J8_9VIRU</name>
<gene>
    <name evidence="4" type="primary">NSm</name>
</gene>
<dbReference type="Proteomes" id="UP000501531">
    <property type="component" value="Genome"/>
</dbReference>
<keyword evidence="5" id="KW-1185">Reference proteome</keyword>
<dbReference type="RefSeq" id="YP_010086234.1">
    <property type="nucleotide sequence ID" value="NC_055429.1"/>
</dbReference>
<protein>
    <submittedName>
        <fullName evidence="4">Movement protein</fullName>
    </submittedName>
</protein>
<accession>A0A0D4D8J8</accession>
<keyword evidence="2" id="KW-0916">Viral movement protein</keyword>
<dbReference type="GeneID" id="65246794"/>
<evidence type="ECO:0000313" key="5">
    <source>
        <dbReference type="Proteomes" id="UP000501531"/>
    </source>
</evidence>
<organism evidence="4 5">
    <name type="scientific">Groundnut chlorotic fan-spot virus</name>
    <dbReference type="NCBI Taxonomy" id="1629551"/>
    <lineage>
        <taxon>Viruses</taxon>
        <taxon>Riboviria</taxon>
        <taxon>Orthornavirae</taxon>
        <taxon>Negarnaviricota</taxon>
        <taxon>Polyploviricotina</taxon>
        <taxon>Bunyaviricetes</taxon>
        <taxon>Elliovirales</taxon>
        <taxon>Tospoviridae</taxon>
        <taxon>Orthotospovirus</taxon>
        <taxon>Orthotospovirus arachiflavi</taxon>
    </lineage>
</organism>
<feature type="compositionally biased region" description="Polar residues" evidence="3">
    <location>
        <begin position="15"/>
        <end position="24"/>
    </location>
</feature>
<evidence type="ECO:0000256" key="2">
    <source>
        <dbReference type="ARBA" id="ARBA00023031"/>
    </source>
</evidence>
<evidence type="ECO:0000256" key="3">
    <source>
        <dbReference type="SAM" id="MobiDB-lite"/>
    </source>
</evidence>
<dbReference type="Pfam" id="PF00803">
    <property type="entry name" value="3A"/>
    <property type="match status" value="1"/>
</dbReference>
<dbReference type="InterPro" id="IPR000603">
    <property type="entry name" value="MPV"/>
</dbReference>